<organism evidence="2 3">
    <name type="scientific">Leptospira haakeii</name>
    <dbReference type="NCBI Taxonomy" id="2023198"/>
    <lineage>
        <taxon>Bacteria</taxon>
        <taxon>Pseudomonadati</taxon>
        <taxon>Spirochaetota</taxon>
        <taxon>Spirochaetia</taxon>
        <taxon>Leptospirales</taxon>
        <taxon>Leptospiraceae</taxon>
        <taxon>Leptospira</taxon>
    </lineage>
</organism>
<feature type="transmembrane region" description="Helical" evidence="1">
    <location>
        <begin position="44"/>
        <end position="65"/>
    </location>
</feature>
<gene>
    <name evidence="2" type="ORF">CH363_13195</name>
</gene>
<accession>A0ABX4PL41</accession>
<keyword evidence="1" id="KW-1133">Transmembrane helix</keyword>
<evidence type="ECO:0000256" key="1">
    <source>
        <dbReference type="SAM" id="Phobius"/>
    </source>
</evidence>
<protein>
    <recommendedName>
        <fullName evidence="4">Cytochrome B</fullName>
    </recommendedName>
</protein>
<dbReference type="Proteomes" id="UP000231857">
    <property type="component" value="Unassembled WGS sequence"/>
</dbReference>
<keyword evidence="3" id="KW-1185">Reference proteome</keyword>
<name>A0ABX4PL41_9LEPT</name>
<keyword evidence="1" id="KW-0812">Transmembrane</keyword>
<keyword evidence="1" id="KW-0472">Membrane</keyword>
<evidence type="ECO:0000313" key="3">
    <source>
        <dbReference type="Proteomes" id="UP000231857"/>
    </source>
</evidence>
<evidence type="ECO:0008006" key="4">
    <source>
        <dbReference type="Google" id="ProtNLM"/>
    </source>
</evidence>
<sequence>MYPYLLIIHSHVRWVVLVVILISISLSLLGFLRRRSFGKIDDLFRILVISLSHLQLVIGFTLYFYSPIVRSFFANKAESILVPEARFFGSTHISLMIASVILLTLGSAIAKRKTENQEKFKSLLFWFITSLLLIFIAIPWPFSPFVERPYFRGF</sequence>
<evidence type="ECO:0000313" key="2">
    <source>
        <dbReference type="EMBL" id="PKA15626.1"/>
    </source>
</evidence>
<dbReference type="EMBL" id="NPEI01000007">
    <property type="protein sequence ID" value="PKA15626.1"/>
    <property type="molecule type" value="Genomic_DNA"/>
</dbReference>
<comment type="caution">
    <text evidence="2">The sequence shown here is derived from an EMBL/GenBank/DDBJ whole genome shotgun (WGS) entry which is preliminary data.</text>
</comment>
<feature type="transmembrane region" description="Helical" evidence="1">
    <location>
        <begin position="122"/>
        <end position="142"/>
    </location>
</feature>
<feature type="transmembrane region" description="Helical" evidence="1">
    <location>
        <begin position="12"/>
        <end position="32"/>
    </location>
</feature>
<reference evidence="2 3" key="1">
    <citation type="submission" date="2017-07" db="EMBL/GenBank/DDBJ databases">
        <title>Leptospira spp. isolated from tropical soils.</title>
        <authorList>
            <person name="Thibeaux R."/>
            <person name="Iraola G."/>
            <person name="Ferres I."/>
            <person name="Bierque E."/>
            <person name="Girault D."/>
            <person name="Soupe-Gilbert M.-E."/>
            <person name="Picardeau M."/>
            <person name="Goarant C."/>
        </authorList>
    </citation>
    <scope>NUCLEOTIDE SEQUENCE [LARGE SCALE GENOMIC DNA]</scope>
    <source>
        <strain evidence="2 3">ATI7-C-A2</strain>
    </source>
</reference>
<feature type="transmembrane region" description="Helical" evidence="1">
    <location>
        <begin position="85"/>
        <end position="110"/>
    </location>
</feature>
<proteinExistence type="predicted"/>